<proteinExistence type="predicted"/>
<sequence>MSTSTSTSTSTTTKSTNNINDNDNDTDNNILQSHELQDLHQLSNYHPIFIEGMGYYDPRDPTIVANNVYQSLQSHFNNNATKTKNVNQNKPYIVILQGDPLHTNGISAITRRVAKLLKCSRGLICLDSNIDPNHSKNADRENVIIEFNYSQLVAHLNLLSSPPDDNVDNNSNKNTIMTQLGIFD</sequence>
<dbReference type="AlphaFoldDB" id="A0A1E7EZV2"/>
<dbReference type="InParanoid" id="A0A1E7EZV2"/>
<protein>
    <submittedName>
        <fullName evidence="2">Uncharacterized protein</fullName>
    </submittedName>
</protein>
<evidence type="ECO:0000313" key="2">
    <source>
        <dbReference type="EMBL" id="OEU11387.1"/>
    </source>
</evidence>
<dbReference type="KEGG" id="fcy:FRACYDRAFT_245858"/>
<dbReference type="EMBL" id="KV784368">
    <property type="protein sequence ID" value="OEU11387.1"/>
    <property type="molecule type" value="Genomic_DNA"/>
</dbReference>
<keyword evidence="3" id="KW-1185">Reference proteome</keyword>
<dbReference type="Proteomes" id="UP000095751">
    <property type="component" value="Unassembled WGS sequence"/>
</dbReference>
<accession>A0A1E7EZV2</accession>
<dbReference type="OrthoDB" id="186007at2759"/>
<gene>
    <name evidence="2" type="ORF">FRACYDRAFT_245858</name>
</gene>
<reference evidence="2 3" key="1">
    <citation type="submission" date="2016-09" db="EMBL/GenBank/DDBJ databases">
        <title>Extensive genetic diversity and differential bi-allelic expression allows diatom success in the polar Southern Ocean.</title>
        <authorList>
            <consortium name="DOE Joint Genome Institute"/>
            <person name="Mock T."/>
            <person name="Otillar R.P."/>
            <person name="Strauss J."/>
            <person name="Dupont C."/>
            <person name="Frickenhaus S."/>
            <person name="Maumus F."/>
            <person name="Mcmullan M."/>
            <person name="Sanges R."/>
            <person name="Schmutz J."/>
            <person name="Toseland A."/>
            <person name="Valas R."/>
            <person name="Veluchamy A."/>
            <person name="Ward B.J."/>
            <person name="Allen A."/>
            <person name="Barry K."/>
            <person name="Falciatore A."/>
            <person name="Ferrante M."/>
            <person name="Fortunato A.E."/>
            <person name="Gloeckner G."/>
            <person name="Gruber A."/>
            <person name="Hipkin R."/>
            <person name="Janech M."/>
            <person name="Kroth P."/>
            <person name="Leese F."/>
            <person name="Lindquist E."/>
            <person name="Lyon B.R."/>
            <person name="Martin J."/>
            <person name="Mayer C."/>
            <person name="Parker M."/>
            <person name="Quesneville H."/>
            <person name="Raymond J."/>
            <person name="Uhlig C."/>
            <person name="Valentin K.U."/>
            <person name="Worden A.Z."/>
            <person name="Armbrust E.V."/>
            <person name="Bowler C."/>
            <person name="Green B."/>
            <person name="Moulton V."/>
            <person name="Van Oosterhout C."/>
            <person name="Grigoriev I."/>
        </authorList>
    </citation>
    <scope>NUCLEOTIDE SEQUENCE [LARGE SCALE GENOMIC DNA]</scope>
    <source>
        <strain evidence="2 3">CCMP1102</strain>
    </source>
</reference>
<feature type="region of interest" description="Disordered" evidence="1">
    <location>
        <begin position="1"/>
        <end position="29"/>
    </location>
</feature>
<feature type="compositionally biased region" description="Low complexity" evidence="1">
    <location>
        <begin position="1"/>
        <end position="21"/>
    </location>
</feature>
<evidence type="ECO:0000313" key="3">
    <source>
        <dbReference type="Proteomes" id="UP000095751"/>
    </source>
</evidence>
<organism evidence="2 3">
    <name type="scientific">Fragilariopsis cylindrus CCMP1102</name>
    <dbReference type="NCBI Taxonomy" id="635003"/>
    <lineage>
        <taxon>Eukaryota</taxon>
        <taxon>Sar</taxon>
        <taxon>Stramenopiles</taxon>
        <taxon>Ochrophyta</taxon>
        <taxon>Bacillariophyta</taxon>
        <taxon>Bacillariophyceae</taxon>
        <taxon>Bacillariophycidae</taxon>
        <taxon>Bacillariales</taxon>
        <taxon>Bacillariaceae</taxon>
        <taxon>Fragilariopsis</taxon>
    </lineage>
</organism>
<evidence type="ECO:0000256" key="1">
    <source>
        <dbReference type="SAM" id="MobiDB-lite"/>
    </source>
</evidence>
<name>A0A1E7EZV2_9STRA</name>